<evidence type="ECO:0000256" key="3">
    <source>
        <dbReference type="ARBA" id="ARBA00022723"/>
    </source>
</evidence>
<accession>X1P0K6</accession>
<dbReference type="InterPro" id="IPR036900">
    <property type="entry name" value="A-D-PHexomutase_C_sf"/>
</dbReference>
<gene>
    <name evidence="9" type="ORF">S06H3_50666</name>
</gene>
<dbReference type="Pfam" id="PF00408">
    <property type="entry name" value="PGM_PMM_IV"/>
    <property type="match status" value="1"/>
</dbReference>
<dbReference type="Gene3D" id="3.40.120.10">
    <property type="entry name" value="Alpha-D-Glucose-1,6-Bisphosphate, subunit A, domain 3"/>
    <property type="match status" value="2"/>
</dbReference>
<feature type="non-terminal residue" evidence="9">
    <location>
        <position position="1"/>
    </location>
</feature>
<evidence type="ECO:0000259" key="8">
    <source>
        <dbReference type="Pfam" id="PF02880"/>
    </source>
</evidence>
<dbReference type="InterPro" id="IPR005843">
    <property type="entry name" value="A-D-PHexomutase_C"/>
</dbReference>
<evidence type="ECO:0000256" key="2">
    <source>
        <dbReference type="ARBA" id="ARBA00022553"/>
    </source>
</evidence>
<dbReference type="EMBL" id="BARV01032101">
    <property type="protein sequence ID" value="GAI32555.1"/>
    <property type="molecule type" value="Genomic_DNA"/>
</dbReference>
<evidence type="ECO:0008006" key="10">
    <source>
        <dbReference type="Google" id="ProtNLM"/>
    </source>
</evidence>
<dbReference type="Pfam" id="PF02880">
    <property type="entry name" value="PGM_PMM_III"/>
    <property type="match status" value="1"/>
</dbReference>
<dbReference type="Pfam" id="PF02879">
    <property type="entry name" value="PGM_PMM_II"/>
    <property type="match status" value="1"/>
</dbReference>
<dbReference type="Gene3D" id="3.30.310.50">
    <property type="entry name" value="Alpha-D-phosphohexomutase, C-terminal domain"/>
    <property type="match status" value="1"/>
</dbReference>
<dbReference type="SUPFAM" id="SSF53738">
    <property type="entry name" value="Phosphoglucomutase, first 3 domains"/>
    <property type="match status" value="2"/>
</dbReference>
<evidence type="ECO:0000313" key="9">
    <source>
        <dbReference type="EMBL" id="GAI32555.1"/>
    </source>
</evidence>
<dbReference type="PANTHER" id="PTHR43771">
    <property type="entry name" value="PHOSPHOMANNOMUTASE"/>
    <property type="match status" value="1"/>
</dbReference>
<name>X1P0K6_9ZZZZ</name>
<evidence type="ECO:0000256" key="1">
    <source>
        <dbReference type="ARBA" id="ARBA00001946"/>
    </source>
</evidence>
<proteinExistence type="predicted"/>
<dbReference type="GO" id="GO:0005975">
    <property type="term" value="P:carbohydrate metabolic process"/>
    <property type="evidence" value="ECO:0007669"/>
    <property type="project" value="InterPro"/>
</dbReference>
<sequence>VSPVNNEPDGLFPGRGAEPTAETLEETTKFLNECGADLAICFDGDADRVVFCDRQGFLGYNEMIAFISRLAVKESGKTRVATTVETGRLLDTAVADLNAEVSRTKVGDVSLAYSTKESDAAIGVEPAGVYILPQVGYYPDSFLTALFLLSHISDIAEIRDFFSHLPSFFFEKSKIPCPNSLKAKVAKMCQTKASSFEGGKINTLDGIRIDFSDSWLLIRPSGTEPVIRVLTEASSESRGKQLMTQGISLVK</sequence>
<organism evidence="9">
    <name type="scientific">marine sediment metagenome</name>
    <dbReference type="NCBI Taxonomy" id="412755"/>
    <lineage>
        <taxon>unclassified sequences</taxon>
        <taxon>metagenomes</taxon>
        <taxon>ecological metagenomes</taxon>
    </lineage>
</organism>
<dbReference type="InterPro" id="IPR005845">
    <property type="entry name" value="A-D-PHexomutase_a/b/a-II"/>
</dbReference>
<keyword evidence="5" id="KW-0413">Isomerase</keyword>
<feature type="domain" description="Alpha-D-phosphohexomutase C-terminal" evidence="6">
    <location>
        <begin position="194"/>
        <end position="243"/>
    </location>
</feature>
<keyword evidence="3" id="KW-0479">Metal-binding</keyword>
<dbReference type="GO" id="GO:0016868">
    <property type="term" value="F:intramolecular phosphotransferase activity"/>
    <property type="evidence" value="ECO:0007669"/>
    <property type="project" value="InterPro"/>
</dbReference>
<evidence type="ECO:0000256" key="5">
    <source>
        <dbReference type="ARBA" id="ARBA00023235"/>
    </source>
</evidence>
<feature type="domain" description="Alpha-D-phosphohexomutase alpha/beta/alpha" evidence="7">
    <location>
        <begin position="3"/>
        <end position="56"/>
    </location>
</feature>
<evidence type="ECO:0000259" key="7">
    <source>
        <dbReference type="Pfam" id="PF02879"/>
    </source>
</evidence>
<dbReference type="SUPFAM" id="SSF55957">
    <property type="entry name" value="Phosphoglucomutase, C-terminal domain"/>
    <property type="match status" value="1"/>
</dbReference>
<feature type="domain" description="Alpha-D-phosphohexomutase alpha/beta/alpha" evidence="8">
    <location>
        <begin position="63"/>
        <end position="153"/>
    </location>
</feature>
<dbReference type="PANTHER" id="PTHR43771:SF2">
    <property type="entry name" value="PHOSPHOMANNOMUTASE_PHOSPHOGLUCOMUTASE"/>
    <property type="match status" value="1"/>
</dbReference>
<dbReference type="AlphaFoldDB" id="X1P0K6"/>
<comment type="caution">
    <text evidence="9">The sequence shown here is derived from an EMBL/GenBank/DDBJ whole genome shotgun (WGS) entry which is preliminary data.</text>
</comment>
<reference evidence="9" key="1">
    <citation type="journal article" date="2014" name="Front. Microbiol.">
        <title>High frequency of phylogenetically diverse reductive dehalogenase-homologous genes in deep subseafloor sedimentary metagenomes.</title>
        <authorList>
            <person name="Kawai M."/>
            <person name="Futagami T."/>
            <person name="Toyoda A."/>
            <person name="Takaki Y."/>
            <person name="Nishi S."/>
            <person name="Hori S."/>
            <person name="Arai W."/>
            <person name="Tsubouchi T."/>
            <person name="Morono Y."/>
            <person name="Uchiyama I."/>
            <person name="Ito T."/>
            <person name="Fujiyama A."/>
            <person name="Inagaki F."/>
            <person name="Takami H."/>
        </authorList>
    </citation>
    <scope>NUCLEOTIDE SEQUENCE</scope>
    <source>
        <strain evidence="9">Expedition CK06-06</strain>
    </source>
</reference>
<feature type="non-terminal residue" evidence="9">
    <location>
        <position position="251"/>
    </location>
</feature>
<evidence type="ECO:0000259" key="6">
    <source>
        <dbReference type="Pfam" id="PF00408"/>
    </source>
</evidence>
<keyword evidence="4" id="KW-0460">Magnesium</keyword>
<comment type="cofactor">
    <cofactor evidence="1">
        <name>Mg(2+)</name>
        <dbReference type="ChEBI" id="CHEBI:18420"/>
    </cofactor>
</comment>
<dbReference type="InterPro" id="IPR005846">
    <property type="entry name" value="A-D-PHexomutase_a/b/a-III"/>
</dbReference>
<evidence type="ECO:0000256" key="4">
    <source>
        <dbReference type="ARBA" id="ARBA00022842"/>
    </source>
</evidence>
<keyword evidence="2" id="KW-0597">Phosphoprotein</keyword>
<protein>
    <recommendedName>
        <fullName evidence="10">Alpha-D-phosphohexomutase alpha/beta/alpha domain-containing protein</fullName>
    </recommendedName>
</protein>
<dbReference type="GO" id="GO:0046872">
    <property type="term" value="F:metal ion binding"/>
    <property type="evidence" value="ECO:0007669"/>
    <property type="project" value="UniProtKB-KW"/>
</dbReference>
<dbReference type="InterPro" id="IPR016055">
    <property type="entry name" value="A-D-PHexomutase_a/b/a-I/II/III"/>
</dbReference>